<protein>
    <recommendedName>
        <fullName evidence="4">Exo-alpha-sialidase</fullName>
    </recommendedName>
</protein>
<dbReference type="STRING" id="1428644.BIV57_06790"/>
<sequence>MIGAAVLALACLVGFALPGHAAPRTAAAASSTPASTAPASTRTALSSDTGMYPRAVRLQHSGAANGTIVAQDTAFSPTSPYGSVWASHDDGATFQQIGRVDDPAAAQGLCCTTLFELPSRVGALAPGTLLWAGSVGQGPADRRMRLDVYASHDHGRTWSALSTVDVAANTHGLWEPEFAVDARGRLAAFWSDETQQPAHSQVLAESLSSDGLTWSAPATIVTGPDAGNRPGMPNVRRMPNGSYVMSYEVCGVGGADDCLVHLRRSPDADHWGDPTDLGTVPRTADGRRFTATPTLAEWHGRLFLVGQRVTNPDGSLAAGNGETVLTNDRGGSGDWTAIPAPVAVPDARLDVCPNYSSTLVPSTDGRSVLEIATDYVGTTCTAFYGSGPTR</sequence>
<dbReference type="PANTHER" id="PTHR38792">
    <property type="entry name" value="BNR/ASP-BOX REPEAT DOMAIN PROTEIN (AFU_ORTHOLOGUE AFUA_7G06430)-RELATED"/>
    <property type="match status" value="1"/>
</dbReference>
<dbReference type="Proteomes" id="UP000243342">
    <property type="component" value="Unassembled WGS sequence"/>
</dbReference>
<dbReference type="InterPro" id="IPR036278">
    <property type="entry name" value="Sialidase_sf"/>
</dbReference>
<feature type="chain" id="PRO_5009643351" description="Exo-alpha-sialidase" evidence="1">
    <location>
        <begin position="22"/>
        <end position="390"/>
    </location>
</feature>
<evidence type="ECO:0008006" key="4">
    <source>
        <dbReference type="Google" id="ProtNLM"/>
    </source>
</evidence>
<keyword evidence="1" id="KW-0732">Signal</keyword>
<evidence type="ECO:0000313" key="3">
    <source>
        <dbReference type="Proteomes" id="UP000243342"/>
    </source>
</evidence>
<evidence type="ECO:0000313" key="2">
    <source>
        <dbReference type="EMBL" id="OIV38235.1"/>
    </source>
</evidence>
<dbReference type="CDD" id="cd15482">
    <property type="entry name" value="Sialidase_non-viral"/>
    <property type="match status" value="2"/>
</dbReference>
<reference evidence="2 3" key="1">
    <citation type="submission" date="2016-10" db="EMBL/GenBank/DDBJ databases">
        <title>Genome sequence of Streptomyces gilvigriseus MUSC 26.</title>
        <authorList>
            <person name="Lee L.-H."/>
            <person name="Ser H.-L."/>
        </authorList>
    </citation>
    <scope>NUCLEOTIDE SEQUENCE [LARGE SCALE GENOMIC DNA]</scope>
    <source>
        <strain evidence="2 3">MUSC 26</strain>
    </source>
</reference>
<proteinExistence type="predicted"/>
<gene>
    <name evidence="2" type="ORF">BIV57_06790</name>
</gene>
<feature type="signal peptide" evidence="1">
    <location>
        <begin position="1"/>
        <end position="21"/>
    </location>
</feature>
<comment type="caution">
    <text evidence="2">The sequence shown here is derived from an EMBL/GenBank/DDBJ whole genome shotgun (WGS) entry which is preliminary data.</text>
</comment>
<name>A0A1J7BHR3_9ACTN</name>
<dbReference type="SUPFAM" id="SSF50939">
    <property type="entry name" value="Sialidases"/>
    <property type="match status" value="1"/>
</dbReference>
<organism evidence="2 3">
    <name type="scientific">Mangrovactinospora gilvigrisea</name>
    <dbReference type="NCBI Taxonomy" id="1428644"/>
    <lineage>
        <taxon>Bacteria</taxon>
        <taxon>Bacillati</taxon>
        <taxon>Actinomycetota</taxon>
        <taxon>Actinomycetes</taxon>
        <taxon>Kitasatosporales</taxon>
        <taxon>Streptomycetaceae</taxon>
        <taxon>Mangrovactinospora</taxon>
    </lineage>
</organism>
<keyword evidence="3" id="KW-1185">Reference proteome</keyword>
<dbReference type="Gene3D" id="2.120.10.10">
    <property type="match status" value="1"/>
</dbReference>
<dbReference type="AlphaFoldDB" id="A0A1J7BHR3"/>
<accession>A0A1J7BHR3</accession>
<dbReference type="PANTHER" id="PTHR38792:SF3">
    <property type="entry name" value="BNR_ASP-BOX REPEAT DOMAIN PROTEIN (AFU_ORTHOLOGUE AFUA_7G06430)-RELATED"/>
    <property type="match status" value="1"/>
</dbReference>
<dbReference type="EMBL" id="MLCF01000026">
    <property type="protein sequence ID" value="OIV38235.1"/>
    <property type="molecule type" value="Genomic_DNA"/>
</dbReference>
<evidence type="ECO:0000256" key="1">
    <source>
        <dbReference type="SAM" id="SignalP"/>
    </source>
</evidence>